<dbReference type="AlphaFoldDB" id="A0A1E5RE18"/>
<feature type="domain" description="Ubiquinol-cytochrome c chaperone" evidence="3">
    <location>
        <begin position="145"/>
        <end position="287"/>
    </location>
</feature>
<name>A0A1E5RE18_9ASCO</name>
<feature type="compositionally biased region" description="Basic and acidic residues" evidence="2">
    <location>
        <begin position="43"/>
        <end position="54"/>
    </location>
</feature>
<dbReference type="InterPro" id="IPR021150">
    <property type="entry name" value="Ubiq_cyt_c_chap"/>
</dbReference>
<dbReference type="Proteomes" id="UP000095728">
    <property type="component" value="Unassembled WGS sequence"/>
</dbReference>
<dbReference type="PANTHER" id="PTHR12184">
    <property type="entry name" value="UBIQUINOL-CYTOCHROME C REDUCTASE COMPLEX ASSEMBLY FACTOR 1 FAMILY MEMBER"/>
    <property type="match status" value="1"/>
</dbReference>
<dbReference type="GO" id="GO:0034551">
    <property type="term" value="P:mitochondrial respiratory chain complex III assembly"/>
    <property type="evidence" value="ECO:0007669"/>
    <property type="project" value="TreeGrafter"/>
</dbReference>
<reference evidence="5" key="1">
    <citation type="journal article" date="2016" name="Genome Announc.">
        <title>Genome sequences of three species of Hanseniaspora isolated from spontaneous wine fermentations.</title>
        <authorList>
            <person name="Sternes P.R."/>
            <person name="Lee D."/>
            <person name="Kutyna D.R."/>
            <person name="Borneman A.R."/>
        </authorList>
    </citation>
    <scope>NUCLEOTIDE SEQUENCE [LARGE SCALE GENOMIC DNA]</scope>
    <source>
        <strain evidence="5">AWRI3579</strain>
    </source>
</reference>
<dbReference type="EMBL" id="LPNM01000007">
    <property type="protein sequence ID" value="OEJ85158.1"/>
    <property type="molecule type" value="Genomic_DNA"/>
</dbReference>
<organism evidence="4 5">
    <name type="scientific">Hanseniaspora osmophila</name>
    <dbReference type="NCBI Taxonomy" id="56408"/>
    <lineage>
        <taxon>Eukaryota</taxon>
        <taxon>Fungi</taxon>
        <taxon>Dikarya</taxon>
        <taxon>Ascomycota</taxon>
        <taxon>Saccharomycotina</taxon>
        <taxon>Saccharomycetes</taxon>
        <taxon>Saccharomycodales</taxon>
        <taxon>Saccharomycodaceae</taxon>
        <taxon>Hanseniaspora</taxon>
    </lineage>
</organism>
<evidence type="ECO:0000313" key="4">
    <source>
        <dbReference type="EMBL" id="OEJ85158.1"/>
    </source>
</evidence>
<protein>
    <submittedName>
        <fullName evidence="4">Protein CBP3, mitochondrial</fullName>
    </submittedName>
</protein>
<proteinExistence type="inferred from homology"/>
<dbReference type="FunCoup" id="A0A1E5RE18">
    <property type="interactions" value="106"/>
</dbReference>
<comment type="similarity">
    <text evidence="1">Belongs to the CBP3 family.</text>
</comment>
<feature type="region of interest" description="Disordered" evidence="2">
    <location>
        <begin position="37"/>
        <end position="69"/>
    </location>
</feature>
<evidence type="ECO:0000256" key="1">
    <source>
        <dbReference type="ARBA" id="ARBA00006407"/>
    </source>
</evidence>
<evidence type="ECO:0000313" key="5">
    <source>
        <dbReference type="Proteomes" id="UP000095728"/>
    </source>
</evidence>
<sequence>MLATRSIRAITKPSLLGSLHTCSLKAQLRFYSSANNQSESPEDLVKHSELHSKPLDPSNNAPVTSKVEKSKRTLLSDSKYENPNYQLPKWKEALAEVVIKTFKMDMDKIRAGPIAGSYYYGECKKQGLQYADEELSASAEFFYKDLKLPRTFSQWFQITILHEWILFTRMRAMPFKYGRNYQQKLVDRTFSDIERRLQEEMNVNSTRITDQYLKDFNSQLRGAVFAYDEAFATDDLTLAEALWRNLFGGRKNIDLVHLEAMVRYVRSQCYVLSKMSDRDFAFGNFKFVPADEVVKPLTKEQEDQMRKATIAKYKEIDSNPNLLPSEKSKLSYEN</sequence>
<evidence type="ECO:0000256" key="2">
    <source>
        <dbReference type="SAM" id="MobiDB-lite"/>
    </source>
</evidence>
<dbReference type="GO" id="GO:0005739">
    <property type="term" value="C:mitochondrion"/>
    <property type="evidence" value="ECO:0007669"/>
    <property type="project" value="TreeGrafter"/>
</dbReference>
<comment type="caution">
    <text evidence="4">The sequence shown here is derived from an EMBL/GenBank/DDBJ whole genome shotgun (WGS) entry which is preliminary data.</text>
</comment>
<dbReference type="InterPro" id="IPR007129">
    <property type="entry name" value="Ubiqinol_cyt_c_chaperone_CPB3"/>
</dbReference>
<dbReference type="STRING" id="56408.A0A1E5RE18"/>
<dbReference type="OrthoDB" id="10253878at2759"/>
<keyword evidence="5" id="KW-1185">Reference proteome</keyword>
<dbReference type="PANTHER" id="PTHR12184:SF1">
    <property type="entry name" value="UBIQUINOL-CYTOCHROME-C REDUCTASE COMPLEX ASSEMBLY FACTOR 1"/>
    <property type="match status" value="1"/>
</dbReference>
<dbReference type="Pfam" id="PF03981">
    <property type="entry name" value="Ubiq_cyt_C_chap"/>
    <property type="match status" value="1"/>
</dbReference>
<dbReference type="InParanoid" id="A0A1E5RE18"/>
<gene>
    <name evidence="4" type="ORF">AWRI3579_g1884</name>
</gene>
<accession>A0A1E5RE18</accession>
<evidence type="ECO:0000259" key="3">
    <source>
        <dbReference type="Pfam" id="PF03981"/>
    </source>
</evidence>